<proteinExistence type="predicted"/>
<feature type="compositionally biased region" description="Low complexity" evidence="1">
    <location>
        <begin position="10"/>
        <end position="19"/>
    </location>
</feature>
<gene>
    <name evidence="2" type="ORF">NKR23_g1919</name>
</gene>
<keyword evidence="3" id="KW-1185">Reference proteome</keyword>
<comment type="caution">
    <text evidence="2">The sequence shown here is derived from an EMBL/GenBank/DDBJ whole genome shotgun (WGS) entry which is preliminary data.</text>
</comment>
<sequence>MEATAGSPRSSLQSSLQSLPGMDSVLAMTPAVRDPGTSSGRDGRPSSASASASSPWPSSNTATTQAGETPRDPSSRKRGDGAHKKRK</sequence>
<dbReference type="Proteomes" id="UP001174694">
    <property type="component" value="Unassembled WGS sequence"/>
</dbReference>
<feature type="region of interest" description="Disordered" evidence="1">
    <location>
        <begin position="1"/>
        <end position="87"/>
    </location>
</feature>
<dbReference type="AlphaFoldDB" id="A0AA38SB50"/>
<feature type="compositionally biased region" description="Low complexity" evidence="1">
    <location>
        <begin position="45"/>
        <end position="59"/>
    </location>
</feature>
<dbReference type="EMBL" id="JANBVO010000003">
    <property type="protein sequence ID" value="KAJ9155157.1"/>
    <property type="molecule type" value="Genomic_DNA"/>
</dbReference>
<evidence type="ECO:0000313" key="3">
    <source>
        <dbReference type="Proteomes" id="UP001174694"/>
    </source>
</evidence>
<evidence type="ECO:0000313" key="2">
    <source>
        <dbReference type="EMBL" id="KAJ9155157.1"/>
    </source>
</evidence>
<protein>
    <submittedName>
        <fullName evidence="2">Uncharacterized protein</fullName>
    </submittedName>
</protein>
<name>A0AA38SB50_9PEZI</name>
<feature type="compositionally biased region" description="Basic and acidic residues" evidence="1">
    <location>
        <begin position="69"/>
        <end position="87"/>
    </location>
</feature>
<organism evidence="2 3">
    <name type="scientific">Pleurostoma richardsiae</name>
    <dbReference type="NCBI Taxonomy" id="41990"/>
    <lineage>
        <taxon>Eukaryota</taxon>
        <taxon>Fungi</taxon>
        <taxon>Dikarya</taxon>
        <taxon>Ascomycota</taxon>
        <taxon>Pezizomycotina</taxon>
        <taxon>Sordariomycetes</taxon>
        <taxon>Sordariomycetidae</taxon>
        <taxon>Calosphaeriales</taxon>
        <taxon>Pleurostomataceae</taxon>
        <taxon>Pleurostoma</taxon>
    </lineage>
</organism>
<accession>A0AA38SB50</accession>
<evidence type="ECO:0000256" key="1">
    <source>
        <dbReference type="SAM" id="MobiDB-lite"/>
    </source>
</evidence>
<reference evidence="2" key="1">
    <citation type="submission" date="2022-07" db="EMBL/GenBank/DDBJ databases">
        <title>Fungi with potential for degradation of polypropylene.</title>
        <authorList>
            <person name="Gostincar C."/>
        </authorList>
    </citation>
    <scope>NUCLEOTIDE SEQUENCE</scope>
    <source>
        <strain evidence="2">EXF-13308</strain>
    </source>
</reference>